<keyword evidence="2" id="KW-1185">Reference proteome</keyword>
<dbReference type="EMBL" id="CAQQ02384220">
    <property type="status" value="NOT_ANNOTATED_CDS"/>
    <property type="molecule type" value="Genomic_DNA"/>
</dbReference>
<organism evidence="1 2">
    <name type="scientific">Megaselia scalaris</name>
    <name type="common">Humpbacked fly</name>
    <name type="synonym">Phora scalaris</name>
    <dbReference type="NCBI Taxonomy" id="36166"/>
    <lineage>
        <taxon>Eukaryota</taxon>
        <taxon>Metazoa</taxon>
        <taxon>Ecdysozoa</taxon>
        <taxon>Arthropoda</taxon>
        <taxon>Hexapoda</taxon>
        <taxon>Insecta</taxon>
        <taxon>Pterygota</taxon>
        <taxon>Neoptera</taxon>
        <taxon>Endopterygota</taxon>
        <taxon>Diptera</taxon>
        <taxon>Brachycera</taxon>
        <taxon>Muscomorpha</taxon>
        <taxon>Platypezoidea</taxon>
        <taxon>Phoridae</taxon>
        <taxon>Megaseliini</taxon>
        <taxon>Megaselia</taxon>
    </lineage>
</organism>
<reference evidence="2" key="1">
    <citation type="submission" date="2013-02" db="EMBL/GenBank/DDBJ databases">
        <authorList>
            <person name="Hughes D."/>
        </authorList>
    </citation>
    <scope>NUCLEOTIDE SEQUENCE</scope>
    <source>
        <strain>Durham</strain>
        <strain evidence="2">NC isolate 2 -- Noor lab</strain>
    </source>
</reference>
<dbReference type="EnsemblMetazoa" id="MESCA009317-RA">
    <property type="protein sequence ID" value="MESCA009317-PA"/>
    <property type="gene ID" value="MESCA009317"/>
</dbReference>
<sequence>MFRVFIFVSLNNKAFPCRKHLIAGKELEAVTTNLMFIRVIRYNFGGFLVWQGFDSSSLEGASYADKLEIGILDIGTLKTSKNLMNECKSIDNPCILVQRQAM</sequence>
<evidence type="ECO:0000313" key="1">
    <source>
        <dbReference type="EnsemblMetazoa" id="MESCA009317-PA"/>
    </source>
</evidence>
<dbReference type="HOGENOM" id="CLU_2280586_0_0_1"/>
<dbReference type="Proteomes" id="UP000015102">
    <property type="component" value="Unassembled WGS sequence"/>
</dbReference>
<dbReference type="EMBL" id="CAQQ02384219">
    <property type="status" value="NOT_ANNOTATED_CDS"/>
    <property type="molecule type" value="Genomic_DNA"/>
</dbReference>
<protein>
    <submittedName>
        <fullName evidence="1">Uncharacterized protein</fullName>
    </submittedName>
</protein>
<name>T1GZL4_MEGSC</name>
<dbReference type="AlphaFoldDB" id="T1GZL4"/>
<evidence type="ECO:0000313" key="2">
    <source>
        <dbReference type="Proteomes" id="UP000015102"/>
    </source>
</evidence>
<accession>T1GZL4</accession>
<proteinExistence type="predicted"/>
<reference evidence="1" key="2">
    <citation type="submission" date="2015-06" db="UniProtKB">
        <authorList>
            <consortium name="EnsemblMetazoa"/>
        </authorList>
    </citation>
    <scope>IDENTIFICATION</scope>
</reference>